<dbReference type="Gene3D" id="1.10.510.10">
    <property type="entry name" value="Transferase(Phosphotransferase) domain 1"/>
    <property type="match status" value="1"/>
</dbReference>
<feature type="domain" description="Serine-threonine/tyrosine-protein kinase catalytic" evidence="1">
    <location>
        <begin position="1"/>
        <end position="30"/>
    </location>
</feature>
<dbReference type="OrthoDB" id="4062651at2759"/>
<evidence type="ECO:0000259" key="1">
    <source>
        <dbReference type="Pfam" id="PF07714"/>
    </source>
</evidence>
<dbReference type="Proteomes" id="UP000324897">
    <property type="component" value="Chromosome 3"/>
</dbReference>
<gene>
    <name evidence="2" type="ORF">EJB05_44786</name>
</gene>
<evidence type="ECO:0000313" key="2">
    <source>
        <dbReference type="EMBL" id="TVU11214.1"/>
    </source>
</evidence>
<dbReference type="PANTHER" id="PTHR27006">
    <property type="entry name" value="PROMASTIGOTE SURFACE ANTIGEN PROTEIN PSA"/>
    <property type="match status" value="1"/>
</dbReference>
<dbReference type="Gramene" id="TVU11214">
    <property type="protein sequence ID" value="TVU11214"/>
    <property type="gene ID" value="EJB05_44786"/>
</dbReference>
<comment type="caution">
    <text evidence="2">The sequence shown here is derived from an EMBL/GenBank/DDBJ whole genome shotgun (WGS) entry which is preliminary data.</text>
</comment>
<evidence type="ECO:0000313" key="3">
    <source>
        <dbReference type="Proteomes" id="UP000324897"/>
    </source>
</evidence>
<dbReference type="InterPro" id="IPR011009">
    <property type="entry name" value="Kinase-like_dom_sf"/>
</dbReference>
<proteinExistence type="predicted"/>
<dbReference type="EMBL" id="RWGY01000039">
    <property type="protein sequence ID" value="TVU11214.1"/>
    <property type="molecule type" value="Genomic_DNA"/>
</dbReference>
<dbReference type="Pfam" id="PF07714">
    <property type="entry name" value="PK_Tyr_Ser-Thr"/>
    <property type="match status" value="1"/>
</dbReference>
<dbReference type="InterPro" id="IPR001245">
    <property type="entry name" value="Ser-Thr/Tyr_kinase_cat_dom"/>
</dbReference>
<name>A0A5J9TIS7_9POAL</name>
<feature type="non-terminal residue" evidence="2">
    <location>
        <position position="1"/>
    </location>
</feature>
<dbReference type="PANTHER" id="PTHR27006:SF606">
    <property type="entry name" value="INTERLEUKIN-1 RECEPTOR-ASSOCIATED KINASE 4"/>
    <property type="match status" value="1"/>
</dbReference>
<sequence>MAPEYIREARLSEKYDTFSFGVLLLEIISGRKVSDPIFVQTGRLNHLLTYAWHSWCGRRYTELVDPSLGDGYIELELKRRISSFGRGRCPARTRWPRLSKIFFTVRS</sequence>
<protein>
    <recommendedName>
        <fullName evidence="1">Serine-threonine/tyrosine-protein kinase catalytic domain-containing protein</fullName>
    </recommendedName>
</protein>
<organism evidence="2 3">
    <name type="scientific">Eragrostis curvula</name>
    <name type="common">weeping love grass</name>
    <dbReference type="NCBI Taxonomy" id="38414"/>
    <lineage>
        <taxon>Eukaryota</taxon>
        <taxon>Viridiplantae</taxon>
        <taxon>Streptophyta</taxon>
        <taxon>Embryophyta</taxon>
        <taxon>Tracheophyta</taxon>
        <taxon>Spermatophyta</taxon>
        <taxon>Magnoliopsida</taxon>
        <taxon>Liliopsida</taxon>
        <taxon>Poales</taxon>
        <taxon>Poaceae</taxon>
        <taxon>PACMAD clade</taxon>
        <taxon>Chloridoideae</taxon>
        <taxon>Eragrostideae</taxon>
        <taxon>Eragrostidinae</taxon>
        <taxon>Eragrostis</taxon>
    </lineage>
</organism>
<accession>A0A5J9TIS7</accession>
<dbReference type="SUPFAM" id="SSF56112">
    <property type="entry name" value="Protein kinase-like (PK-like)"/>
    <property type="match status" value="1"/>
</dbReference>
<keyword evidence="3" id="KW-1185">Reference proteome</keyword>
<reference evidence="2 3" key="1">
    <citation type="journal article" date="2019" name="Sci. Rep.">
        <title>A high-quality genome of Eragrostis curvula grass provides insights into Poaceae evolution and supports new strategies to enhance forage quality.</title>
        <authorList>
            <person name="Carballo J."/>
            <person name="Santos B.A.C.M."/>
            <person name="Zappacosta D."/>
            <person name="Garbus I."/>
            <person name="Selva J.P."/>
            <person name="Gallo C.A."/>
            <person name="Diaz A."/>
            <person name="Albertini E."/>
            <person name="Caccamo M."/>
            <person name="Echenique V."/>
        </authorList>
    </citation>
    <scope>NUCLEOTIDE SEQUENCE [LARGE SCALE GENOMIC DNA]</scope>
    <source>
        <strain evidence="3">cv. Victoria</strain>
        <tissue evidence="2">Leaf</tissue>
    </source>
</reference>
<dbReference type="AlphaFoldDB" id="A0A5J9TIS7"/>
<dbReference type="GO" id="GO:0004672">
    <property type="term" value="F:protein kinase activity"/>
    <property type="evidence" value="ECO:0007669"/>
    <property type="project" value="InterPro"/>
</dbReference>